<proteinExistence type="predicted"/>
<dbReference type="InterPro" id="IPR000073">
    <property type="entry name" value="AB_hydrolase_1"/>
</dbReference>
<feature type="domain" description="AB hydrolase-1" evidence="2">
    <location>
        <begin position="489"/>
        <end position="728"/>
    </location>
</feature>
<dbReference type="Gene3D" id="3.40.50.12780">
    <property type="entry name" value="N-terminal domain of ligase-like"/>
    <property type="match status" value="1"/>
</dbReference>
<dbReference type="InterPro" id="IPR042099">
    <property type="entry name" value="ANL_N_sf"/>
</dbReference>
<reference evidence="3 4" key="1">
    <citation type="journal article" date="2019" name="Int. J. Syst. Evol. Microbiol.">
        <title>The Global Catalogue of Microorganisms (GCM) 10K type strain sequencing project: providing services to taxonomists for standard genome sequencing and annotation.</title>
        <authorList>
            <consortium name="The Broad Institute Genomics Platform"/>
            <consortium name="The Broad Institute Genome Sequencing Center for Infectious Disease"/>
            <person name="Wu L."/>
            <person name="Ma J."/>
        </authorList>
    </citation>
    <scope>NUCLEOTIDE SEQUENCE [LARGE SCALE GENOMIC DNA]</scope>
    <source>
        <strain evidence="3 4">JCM 13581</strain>
    </source>
</reference>
<evidence type="ECO:0000313" key="4">
    <source>
        <dbReference type="Proteomes" id="UP001501303"/>
    </source>
</evidence>
<evidence type="ECO:0000259" key="1">
    <source>
        <dbReference type="Pfam" id="PF00501"/>
    </source>
</evidence>
<sequence>MLYQAVAEVASRRPENVAVRTPFGGAETYREFLARIDRLAAGLARHGIAPGSVVACRGLPNSPDYPAFILAVAKIGACYVPLIREFDEEDVRTALRLARPELAVVSEANSTLEGVREATLEELHDAGAAGEPEGAGHGEELSAGRFRLLWSSGSTGFPKMIACRQDRLLPERQRWVRHIAVTETDVLFCRHTLDVAHATDLHLLTALLAGAQVVLADPDDSPEQLLAQLAACGATVMSALPRHYDQLAAAAEKHEQGPLPALRLALCGGTYVGPEVARRCARSLGIRLRELYGSTEYGLAAVDLKPSADADPYLPLVPGVSARLNPLTADEPDVGELVLSSPWTSEGYLNNDTAHARTFREGEYWTGDVARRNASGEYRVLGRVSEALTSSQGLLLTPGLDEDLVAHCPVGESVSLAVDPEGRGDRVRVTVRPAPGHAEADVLAAVQRRLRDTHGLKGTVRVTRRIPYTAVGKPNKAVIRRMWDAPGKPPLVMIPGLATTGRYLDGLVAEFADEHDVIVWDLPGHGTHFDPDDTVTSAPTLDSAARALRDHLDDLNLCGATLLGWSLGAAVAYTYLNRYGPHRVARLVSVEMTPRLLVGEDWTHAAFGRLDAEGALALLKQIWTDYDGFVTDLVRSSFADGSTPDPSLQHALTTASKNCRPADVVALWTDALCLDWREQLAALPLPTLLVHGARSQVFPSGVGDWLADTIPHARLVRLERSGHMPFLEQRKEFVAELRAFHAVTAASTQKNQKGSTEDDG</sequence>
<dbReference type="SUPFAM" id="SSF53474">
    <property type="entry name" value="alpha/beta-Hydrolases"/>
    <property type="match status" value="1"/>
</dbReference>
<evidence type="ECO:0000259" key="2">
    <source>
        <dbReference type="Pfam" id="PF00561"/>
    </source>
</evidence>
<organism evidence="3 4">
    <name type="scientific">Streptomyces sodiiphilus</name>
    <dbReference type="NCBI Taxonomy" id="226217"/>
    <lineage>
        <taxon>Bacteria</taxon>
        <taxon>Bacillati</taxon>
        <taxon>Actinomycetota</taxon>
        <taxon>Actinomycetes</taxon>
        <taxon>Kitasatosporales</taxon>
        <taxon>Streptomycetaceae</taxon>
        <taxon>Streptomyces</taxon>
    </lineage>
</organism>
<dbReference type="PANTHER" id="PTHR43767">
    <property type="entry name" value="LONG-CHAIN-FATTY-ACID--COA LIGASE"/>
    <property type="match status" value="1"/>
</dbReference>
<dbReference type="SUPFAM" id="SSF56801">
    <property type="entry name" value="Acetyl-CoA synthetase-like"/>
    <property type="match status" value="1"/>
</dbReference>
<dbReference type="InterPro" id="IPR045851">
    <property type="entry name" value="AMP-bd_C_sf"/>
</dbReference>
<dbReference type="CDD" id="cd04433">
    <property type="entry name" value="AFD_class_I"/>
    <property type="match status" value="1"/>
</dbReference>
<dbReference type="EMBL" id="BAAAMJ010000042">
    <property type="protein sequence ID" value="GAA1925309.1"/>
    <property type="molecule type" value="Genomic_DNA"/>
</dbReference>
<dbReference type="Gene3D" id="3.30.300.30">
    <property type="match status" value="1"/>
</dbReference>
<dbReference type="RefSeq" id="WP_344263790.1">
    <property type="nucleotide sequence ID" value="NZ_BAAAMJ010000042.1"/>
</dbReference>
<dbReference type="Proteomes" id="UP001501303">
    <property type="component" value="Unassembled WGS sequence"/>
</dbReference>
<evidence type="ECO:0008006" key="5">
    <source>
        <dbReference type="Google" id="ProtNLM"/>
    </source>
</evidence>
<accession>A0ABN2PLU9</accession>
<dbReference type="Pfam" id="PF00561">
    <property type="entry name" value="Abhydrolase_1"/>
    <property type="match status" value="1"/>
</dbReference>
<protein>
    <recommendedName>
        <fullName evidence="5">Alpha/beta fold hydrolase</fullName>
    </recommendedName>
</protein>
<gene>
    <name evidence="3" type="ORF">GCM10009716_36940</name>
</gene>
<keyword evidence="4" id="KW-1185">Reference proteome</keyword>
<feature type="domain" description="AMP-dependent synthetase/ligase" evidence="1">
    <location>
        <begin position="8"/>
        <end position="349"/>
    </location>
</feature>
<comment type="caution">
    <text evidence="3">The sequence shown here is derived from an EMBL/GenBank/DDBJ whole genome shotgun (WGS) entry which is preliminary data.</text>
</comment>
<dbReference type="InterPro" id="IPR050237">
    <property type="entry name" value="ATP-dep_AMP-bd_enzyme"/>
</dbReference>
<name>A0ABN2PLU9_9ACTN</name>
<evidence type="ECO:0000313" key="3">
    <source>
        <dbReference type="EMBL" id="GAA1925309.1"/>
    </source>
</evidence>
<dbReference type="InterPro" id="IPR029058">
    <property type="entry name" value="AB_hydrolase_fold"/>
</dbReference>
<dbReference type="Pfam" id="PF00501">
    <property type="entry name" value="AMP-binding"/>
    <property type="match status" value="1"/>
</dbReference>
<dbReference type="PANTHER" id="PTHR43767:SF1">
    <property type="entry name" value="NONRIBOSOMAL PEPTIDE SYNTHASE PES1 (EUROFUNG)-RELATED"/>
    <property type="match status" value="1"/>
</dbReference>
<dbReference type="Gene3D" id="3.40.50.1820">
    <property type="entry name" value="alpha/beta hydrolase"/>
    <property type="match status" value="1"/>
</dbReference>
<dbReference type="InterPro" id="IPR000873">
    <property type="entry name" value="AMP-dep_synth/lig_dom"/>
</dbReference>